<evidence type="ECO:0000256" key="2">
    <source>
        <dbReference type="ARBA" id="ARBA00022723"/>
    </source>
</evidence>
<gene>
    <name evidence="7" type="ORF">EG346_14010</name>
    <name evidence="8" type="ORF">NCTC13533_01255</name>
</gene>
<dbReference type="Proteomes" id="UP000255224">
    <property type="component" value="Unassembled WGS sequence"/>
</dbReference>
<dbReference type="InterPro" id="IPR033740">
    <property type="entry name" value="Pept_M24B"/>
</dbReference>
<dbReference type="OrthoDB" id="9806388at2"/>
<sequence length="589" mass="66383">MTSKEKVVALREEMHKNNVDAFIVYSADPHMSEYLPEEWQERSWLSGFLGSAGFVVITKDKAGLWTDGRYFTQAAIELENSGIDLFKDGMEGTPNYIDWIISETPENGKVAVNAVATSNANWELLSQKLQSKNISLTDLPLLKEIWKDRGTPSKNPIFVHPVERAGKSVTDKLGAIRQKMEDQGTTVHIISSLDDVAWTSNLRGSDVQSNPVFLGYIVITKNDAVLFTDLEKLEVEARKQMDESFVKMMPYEEFYHYLKAFKNENILVSPNSNQMIFETLQADNKFTKAPVPGNLMKAQKNETELEGFRKVMVRDGVAMVKFLYWLTHNAGKEAMNEYSIGEKLRGFRAEGDNFVGESFGSIVGYKDNGAIMHYSAKSEGSKDVTNDASILVDSGGQYLEGTTDITRTLSLGAVSDEFKRNSTLVLQGLIRLSMVKFPKGTKGVHLDAIARLPLWMEGKDFNHGTGHGVGSFMNVHEGPQNIRKDMNPQDLLPGMVCSNEPGYYLEGEYGIRHENLIAVKEAEKTIHGTFYEFETLTFCPFFKDTIVKEILSQEEITWLNDYHRTCEEKIGPYLEGEVKEWFLELVSPL</sequence>
<reference evidence="10" key="2">
    <citation type="submission" date="2018-11" db="EMBL/GenBank/DDBJ databases">
        <title>Proposal to divide the Flavobacteriaceae and reorganize its genera based on Amino Acid Identity values calculated from whole genome sequences.</title>
        <authorList>
            <person name="Nicholson A.C."/>
            <person name="Gulvik C.A."/>
            <person name="Whitney A.M."/>
            <person name="Humrighouse B.W."/>
            <person name="Bell M."/>
            <person name="Holmes B."/>
            <person name="Steigerwalt A.G."/>
            <person name="Villarma A."/>
            <person name="Sheth M."/>
            <person name="Batra D."/>
            <person name="Pryor J."/>
            <person name="Bernardet J.-F."/>
            <person name="Hugo C."/>
            <person name="Kampfer P."/>
            <person name="Newman J."/>
            <person name="McQuiston J.R."/>
        </authorList>
    </citation>
    <scope>NUCLEOTIDE SEQUENCE [LARGE SCALE GENOMIC DNA]</scope>
    <source>
        <strain evidence="10">G0188</strain>
    </source>
</reference>
<dbReference type="GO" id="GO:0070006">
    <property type="term" value="F:metalloaminopeptidase activity"/>
    <property type="evidence" value="ECO:0007669"/>
    <property type="project" value="InterPro"/>
</dbReference>
<comment type="similarity">
    <text evidence="1">Belongs to the peptidase M24B family.</text>
</comment>
<dbReference type="SUPFAM" id="SSF55920">
    <property type="entry name" value="Creatinase/aminopeptidase"/>
    <property type="match status" value="1"/>
</dbReference>
<feature type="domain" description="Creatinase N-terminal" evidence="5">
    <location>
        <begin position="9"/>
        <end position="138"/>
    </location>
</feature>
<protein>
    <submittedName>
        <fullName evidence="7 8">Aminopeptidase</fullName>
    </submittedName>
</protein>
<dbReference type="RefSeq" id="WP_123879321.1">
    <property type="nucleotide sequence ID" value="NZ_CP033920.1"/>
</dbReference>
<dbReference type="CDD" id="cd01085">
    <property type="entry name" value="APP"/>
    <property type="match status" value="1"/>
</dbReference>
<keyword evidence="2" id="KW-0479">Metal-binding</keyword>
<keyword evidence="3" id="KW-0378">Hydrolase</keyword>
<keyword evidence="8" id="KW-0645">Protease</keyword>
<dbReference type="SUPFAM" id="SSF53092">
    <property type="entry name" value="Creatinase/prolidase N-terminal domain"/>
    <property type="match status" value="2"/>
</dbReference>
<keyword evidence="10" id="KW-1185">Reference proteome</keyword>
<proteinExistence type="inferred from homology"/>
<dbReference type="InterPro" id="IPR000994">
    <property type="entry name" value="Pept_M24"/>
</dbReference>
<dbReference type="Proteomes" id="UP000273270">
    <property type="component" value="Chromosome"/>
</dbReference>
<evidence type="ECO:0000313" key="7">
    <source>
        <dbReference type="EMBL" id="AZA51359.1"/>
    </source>
</evidence>
<dbReference type="FunFam" id="3.40.350.10:FF:000003">
    <property type="entry name" value="Xaa-pro aminopeptidase P"/>
    <property type="match status" value="1"/>
</dbReference>
<dbReference type="Pfam" id="PF16188">
    <property type="entry name" value="Peptidase_M24_C"/>
    <property type="match status" value="1"/>
</dbReference>
<dbReference type="Pfam" id="PF00557">
    <property type="entry name" value="Peptidase_M24"/>
    <property type="match status" value="1"/>
</dbReference>
<name>A0A376DQW3_CHRCU</name>
<evidence type="ECO:0000313" key="8">
    <source>
        <dbReference type="EMBL" id="STC94031.1"/>
    </source>
</evidence>
<dbReference type="STRING" id="297244.SAMN05421639_101992"/>
<evidence type="ECO:0000259" key="6">
    <source>
        <dbReference type="Pfam" id="PF16188"/>
    </source>
</evidence>
<dbReference type="InterPro" id="IPR036005">
    <property type="entry name" value="Creatinase/aminopeptidase-like"/>
</dbReference>
<evidence type="ECO:0000259" key="4">
    <source>
        <dbReference type="Pfam" id="PF00557"/>
    </source>
</evidence>
<evidence type="ECO:0000313" key="9">
    <source>
        <dbReference type="Proteomes" id="UP000255224"/>
    </source>
</evidence>
<dbReference type="PANTHER" id="PTHR43763:SF6">
    <property type="entry name" value="XAA-PRO AMINOPEPTIDASE 1"/>
    <property type="match status" value="1"/>
</dbReference>
<organism evidence="8 9">
    <name type="scientific">Chryseobacterium carnipullorum</name>
    <dbReference type="NCBI Taxonomy" id="1124835"/>
    <lineage>
        <taxon>Bacteria</taxon>
        <taxon>Pseudomonadati</taxon>
        <taxon>Bacteroidota</taxon>
        <taxon>Flavobacteriia</taxon>
        <taxon>Flavobacteriales</taxon>
        <taxon>Weeksellaceae</taxon>
        <taxon>Chryseobacterium group</taxon>
        <taxon>Chryseobacterium</taxon>
    </lineage>
</organism>
<evidence type="ECO:0000256" key="3">
    <source>
        <dbReference type="ARBA" id="ARBA00022801"/>
    </source>
</evidence>
<accession>A0A3G6MEJ3</accession>
<accession>A0A376DQW3</accession>
<feature type="domain" description="Peptidase M24 C-terminal" evidence="6">
    <location>
        <begin position="530"/>
        <end position="588"/>
    </location>
</feature>
<evidence type="ECO:0000313" key="10">
    <source>
        <dbReference type="Proteomes" id="UP000273270"/>
    </source>
</evidence>
<evidence type="ECO:0000259" key="5">
    <source>
        <dbReference type="Pfam" id="PF01321"/>
    </source>
</evidence>
<dbReference type="EMBL" id="UFVQ01000003">
    <property type="protein sequence ID" value="STC94031.1"/>
    <property type="molecule type" value="Genomic_DNA"/>
</dbReference>
<dbReference type="KEGG" id="ccau:EG346_14010"/>
<dbReference type="Pfam" id="PF16189">
    <property type="entry name" value="Creatinase_N_2"/>
    <property type="match status" value="1"/>
</dbReference>
<dbReference type="GO" id="GO:0005737">
    <property type="term" value="C:cytoplasm"/>
    <property type="evidence" value="ECO:0007669"/>
    <property type="project" value="UniProtKB-ARBA"/>
</dbReference>
<dbReference type="Pfam" id="PF01321">
    <property type="entry name" value="Creatinase_N"/>
    <property type="match status" value="1"/>
</dbReference>
<dbReference type="InterPro" id="IPR000587">
    <property type="entry name" value="Creatinase_N"/>
</dbReference>
<keyword evidence="8" id="KW-0031">Aminopeptidase</keyword>
<dbReference type="AlphaFoldDB" id="A0A376DQW3"/>
<dbReference type="Gene3D" id="3.90.230.10">
    <property type="entry name" value="Creatinase/methionine aminopeptidase superfamily"/>
    <property type="match status" value="1"/>
</dbReference>
<dbReference type="PANTHER" id="PTHR43763">
    <property type="entry name" value="XAA-PRO AMINOPEPTIDASE 1"/>
    <property type="match status" value="1"/>
</dbReference>
<feature type="domain" description="Peptidase M24" evidence="4">
    <location>
        <begin position="307"/>
        <end position="521"/>
    </location>
</feature>
<dbReference type="InterPro" id="IPR050422">
    <property type="entry name" value="X-Pro_aminopeptidase_P"/>
</dbReference>
<reference evidence="8 9" key="1">
    <citation type="submission" date="2018-06" db="EMBL/GenBank/DDBJ databases">
        <authorList>
            <consortium name="Pathogen Informatics"/>
            <person name="Doyle S."/>
        </authorList>
    </citation>
    <scope>NUCLEOTIDE SEQUENCE [LARGE SCALE GENOMIC DNA]</scope>
    <source>
        <strain evidence="8 9">NCTC13533</strain>
    </source>
</reference>
<dbReference type="FunFam" id="3.90.230.10:FF:000009">
    <property type="entry name" value="xaa-Pro aminopeptidase 2"/>
    <property type="match status" value="1"/>
</dbReference>
<dbReference type="Gene3D" id="3.40.350.10">
    <property type="entry name" value="Creatinase/prolidase N-terminal domain"/>
    <property type="match status" value="2"/>
</dbReference>
<evidence type="ECO:0000256" key="1">
    <source>
        <dbReference type="ARBA" id="ARBA00008766"/>
    </source>
</evidence>
<dbReference type="GO" id="GO:0046872">
    <property type="term" value="F:metal ion binding"/>
    <property type="evidence" value="ECO:0007669"/>
    <property type="project" value="UniProtKB-KW"/>
</dbReference>
<dbReference type="EMBL" id="CP033920">
    <property type="protein sequence ID" value="AZA51359.1"/>
    <property type="molecule type" value="Genomic_DNA"/>
</dbReference>
<dbReference type="InterPro" id="IPR032416">
    <property type="entry name" value="Peptidase_M24_C"/>
</dbReference>
<reference evidence="7" key="3">
    <citation type="submission" date="2018-11" db="EMBL/GenBank/DDBJ databases">
        <title>Proposal to divide the Flavobacteriaceae and reorganize its genera based on Amino Acid Identity values calculated from whole genome sequences.</title>
        <authorList>
            <person name="Nicholson A.C."/>
            <person name="Gulvik C.A."/>
            <person name="Whitney A.M."/>
            <person name="Humrighouse B.W."/>
            <person name="Bell M."/>
            <person name="Holmes B."/>
            <person name="Steigerwalt A."/>
            <person name="Villarma A."/>
            <person name="Sheth M."/>
            <person name="Batra D."/>
            <person name="Pryor J."/>
            <person name="Bernardet J.-F."/>
            <person name="Hugo C."/>
            <person name="Kampfer P."/>
            <person name="Newman J."/>
            <person name="Mcquiston J.R."/>
        </authorList>
    </citation>
    <scope>NUCLEOTIDE SEQUENCE [LARGE SCALE GENOMIC DNA]</scope>
    <source>
        <strain evidence="7">G0188</strain>
    </source>
</reference>
<dbReference type="InterPro" id="IPR029149">
    <property type="entry name" value="Creatin/AminoP/Spt16_N"/>
</dbReference>